<dbReference type="Gene3D" id="3.40.50.300">
    <property type="entry name" value="P-loop containing nucleotide triphosphate hydrolases"/>
    <property type="match status" value="2"/>
</dbReference>
<proteinExistence type="predicted"/>
<dbReference type="EMBL" id="JBHUII010000001">
    <property type="protein sequence ID" value="MFD2204622.1"/>
    <property type="molecule type" value="Genomic_DNA"/>
</dbReference>
<comment type="caution">
    <text evidence="7">The sequence shown here is derived from an EMBL/GenBank/DDBJ whole genome shotgun (WGS) entry which is preliminary data.</text>
</comment>
<dbReference type="Pfam" id="PF22527">
    <property type="entry name" value="DEXQc_Suv3"/>
    <property type="match status" value="1"/>
</dbReference>
<dbReference type="SMART" id="SM00490">
    <property type="entry name" value="HELICc"/>
    <property type="match status" value="1"/>
</dbReference>
<dbReference type="SUPFAM" id="SSF52540">
    <property type="entry name" value="P-loop containing nucleoside triphosphate hydrolases"/>
    <property type="match status" value="2"/>
</dbReference>
<dbReference type="Pfam" id="PF00271">
    <property type="entry name" value="Helicase_C"/>
    <property type="match status" value="1"/>
</dbReference>
<reference evidence="8" key="1">
    <citation type="journal article" date="2019" name="Int. J. Syst. Evol. Microbiol.">
        <title>The Global Catalogue of Microorganisms (GCM) 10K type strain sequencing project: providing services to taxonomists for standard genome sequencing and annotation.</title>
        <authorList>
            <consortium name="The Broad Institute Genomics Platform"/>
            <consortium name="The Broad Institute Genome Sequencing Center for Infectious Disease"/>
            <person name="Wu L."/>
            <person name="Ma J."/>
        </authorList>
    </citation>
    <scope>NUCLEOTIDE SEQUENCE [LARGE SCALE GENOMIC DNA]</scope>
    <source>
        <strain evidence="8">CGMCC 4.7192</strain>
    </source>
</reference>
<organism evidence="7 8">
    <name type="scientific">Kiloniella antarctica</name>
    <dbReference type="NCBI Taxonomy" id="1550907"/>
    <lineage>
        <taxon>Bacteria</taxon>
        <taxon>Pseudomonadati</taxon>
        <taxon>Pseudomonadota</taxon>
        <taxon>Alphaproteobacteria</taxon>
        <taxon>Rhodospirillales</taxon>
        <taxon>Kiloniellaceae</taxon>
        <taxon>Kiloniella</taxon>
    </lineage>
</organism>
<feature type="compositionally biased region" description="Basic and acidic residues" evidence="5">
    <location>
        <begin position="895"/>
        <end position="916"/>
    </location>
</feature>
<dbReference type="InterPro" id="IPR055206">
    <property type="entry name" value="DEXQc_SUV3"/>
</dbReference>
<sequence length="931" mass="104196">MNFLASAKITAVLGPTNTGKTYLAMERLLAYNSGMIGFPLRLLARENYDKAVAIKGSAKCALVTGEEKILPKGARYFFCTVESMPVDKLVEFLAIDEIQLAADEERGHVFTDRLLNARGTAETMFMGSSTIAPILRRLIKDIEFVERPRFSNLSFSGSKKIIRLPPRSAVVAFSATDVYAIAETMRRHRGGTAVVLGALSPRTRNAQVELFENGDVDYLVATDAIGMGLNLNVNHVAFSRMEKFDGRISRYLRAAEIGQIAGRAGRHTTDGTFGTTNNIGPLDEDLIARVENHEYEALRVLYWRNSDLDYRSPQTLLKSLERRPEDKILMRVRDAEDHQALMALAQETTIQDNATTQASVKLLWEVCQVPDFRKILTDQHIRLLSQMYHYLISNRRLLPEDWVAAQIRRIDRIDGDIDTLVSRIAHIRTWTYISHRGDWIEDNEHWQGVSRAIEDRLSDALHDRLTQRFVDRRAAKLVRSLQAGDNIVSAIKANGDVIVEGELLGRIVGFSFDLDESLEGTDVKPALTAARKTLLSEMPARVSVLEEDNDGSFLLNDSGELTWRGIPIAKLIKGDAPLNPVVDVYSTEFIDSAMREKIRLRLVAWLERHLRAQLKPLFYLADATLDGTARGIAFQVLEGLGLVPRYIVRDQINGLSKTDRKALADLGLRLGRESVFLPNLNRPRPSRIRALLWAAWNEVAVPVMPEFDVNSFEPAASQTDGFCASVGYRHLSDRKGRELVLRADALERVSHEAYKLLRLSKDSGEEKMIKKSVTTTPKVTEIETPSVEAPIVEDTVIAEITTPNDNDTSGVVADVEATSIEEVSVEKDFVEKNPAEKDKDESALQLPAGSFAINDEMRKVSGLDDHAIGFVLKSLRFHPSRLKGGVTAFSQRAPRKQDPKKKEARKKQVEAEKARMADSPFAVLQDMSFKR</sequence>
<dbReference type="PANTHER" id="PTHR12131:SF1">
    <property type="entry name" value="ATP-DEPENDENT RNA HELICASE SUPV3L1, MITOCHONDRIAL-RELATED"/>
    <property type="match status" value="1"/>
</dbReference>
<dbReference type="Proteomes" id="UP001597294">
    <property type="component" value="Unassembled WGS sequence"/>
</dbReference>
<name>A0ABW5BEU4_9PROT</name>
<keyword evidence="8" id="KW-1185">Reference proteome</keyword>
<evidence type="ECO:0000256" key="5">
    <source>
        <dbReference type="SAM" id="MobiDB-lite"/>
    </source>
</evidence>
<dbReference type="InterPro" id="IPR050699">
    <property type="entry name" value="RNA-DNA_Helicase"/>
</dbReference>
<dbReference type="RefSeq" id="WP_380248390.1">
    <property type="nucleotide sequence ID" value="NZ_JBHUII010000001.1"/>
</dbReference>
<dbReference type="PROSITE" id="PS51194">
    <property type="entry name" value="HELICASE_CTER"/>
    <property type="match status" value="1"/>
</dbReference>
<evidence type="ECO:0000256" key="1">
    <source>
        <dbReference type="ARBA" id="ARBA00022741"/>
    </source>
</evidence>
<gene>
    <name evidence="7" type="ORF">ACFSKO_03325</name>
</gene>
<evidence type="ECO:0000313" key="8">
    <source>
        <dbReference type="Proteomes" id="UP001597294"/>
    </source>
</evidence>
<dbReference type="InterPro" id="IPR001650">
    <property type="entry name" value="Helicase_C-like"/>
</dbReference>
<keyword evidence="3 7" id="KW-0347">Helicase</keyword>
<evidence type="ECO:0000313" key="7">
    <source>
        <dbReference type="EMBL" id="MFD2204622.1"/>
    </source>
</evidence>
<keyword evidence="1" id="KW-0547">Nucleotide-binding</keyword>
<protein>
    <submittedName>
        <fullName evidence="7">Helicase-related protein</fullName>
    </submittedName>
</protein>
<dbReference type="GO" id="GO:0004386">
    <property type="term" value="F:helicase activity"/>
    <property type="evidence" value="ECO:0007669"/>
    <property type="project" value="UniProtKB-KW"/>
</dbReference>
<feature type="region of interest" description="Disordered" evidence="5">
    <location>
        <begin position="886"/>
        <end position="917"/>
    </location>
</feature>
<keyword evidence="4" id="KW-0067">ATP-binding</keyword>
<evidence type="ECO:0000259" key="6">
    <source>
        <dbReference type="PROSITE" id="PS51194"/>
    </source>
</evidence>
<feature type="domain" description="Helicase C-terminal" evidence="6">
    <location>
        <begin position="156"/>
        <end position="314"/>
    </location>
</feature>
<evidence type="ECO:0000256" key="2">
    <source>
        <dbReference type="ARBA" id="ARBA00022801"/>
    </source>
</evidence>
<evidence type="ECO:0000256" key="4">
    <source>
        <dbReference type="ARBA" id="ARBA00022840"/>
    </source>
</evidence>
<dbReference type="PANTHER" id="PTHR12131">
    <property type="entry name" value="ATP-DEPENDENT RNA AND DNA HELICASE"/>
    <property type="match status" value="1"/>
</dbReference>
<keyword evidence="2" id="KW-0378">Hydrolase</keyword>
<evidence type="ECO:0000256" key="3">
    <source>
        <dbReference type="ARBA" id="ARBA00022806"/>
    </source>
</evidence>
<accession>A0ABW5BEU4</accession>
<dbReference type="InterPro" id="IPR027417">
    <property type="entry name" value="P-loop_NTPase"/>
</dbReference>